<dbReference type="RefSeq" id="WP_273602294.1">
    <property type="nucleotide sequence ID" value="NZ_JAQQXT010000019.1"/>
</dbReference>
<evidence type="ECO:0000313" key="3">
    <source>
        <dbReference type="EMBL" id="MDC8774268.1"/>
    </source>
</evidence>
<dbReference type="Proteomes" id="UP001221189">
    <property type="component" value="Unassembled WGS sequence"/>
</dbReference>
<dbReference type="GO" id="GO:0016301">
    <property type="term" value="F:kinase activity"/>
    <property type="evidence" value="ECO:0007669"/>
    <property type="project" value="UniProtKB-KW"/>
</dbReference>
<dbReference type="InterPro" id="IPR050640">
    <property type="entry name" value="Bact_2-comp_sensor_kinase"/>
</dbReference>
<dbReference type="InterPro" id="IPR036890">
    <property type="entry name" value="HATPase_C_sf"/>
</dbReference>
<comment type="caution">
    <text evidence="3">The sequence shown here is derived from an EMBL/GenBank/DDBJ whole genome shotgun (WGS) entry which is preliminary data.</text>
</comment>
<keyword evidence="3" id="KW-0808">Transferase</keyword>
<dbReference type="Pfam" id="PF06580">
    <property type="entry name" value="His_kinase"/>
    <property type="match status" value="1"/>
</dbReference>
<evidence type="ECO:0000256" key="1">
    <source>
        <dbReference type="SAM" id="Phobius"/>
    </source>
</evidence>
<name>A0ABT5KK14_9BURK</name>
<feature type="domain" description="Signal transduction histidine kinase internal region" evidence="2">
    <location>
        <begin position="166"/>
        <end position="245"/>
    </location>
</feature>
<dbReference type="SUPFAM" id="SSF55874">
    <property type="entry name" value="ATPase domain of HSP90 chaperone/DNA topoisomerase II/histidine kinase"/>
    <property type="match status" value="1"/>
</dbReference>
<evidence type="ECO:0000313" key="4">
    <source>
        <dbReference type="Proteomes" id="UP001221189"/>
    </source>
</evidence>
<gene>
    <name evidence="3" type="ORF">PRZ03_22115</name>
</gene>
<reference evidence="3 4" key="1">
    <citation type="submission" date="2022-10" db="EMBL/GenBank/DDBJ databases">
        <title>Paucibacter sp. hw1 Genome sequencing.</title>
        <authorList>
            <person name="Park S."/>
        </authorList>
    </citation>
    <scope>NUCLEOTIDE SEQUENCE [LARGE SCALE GENOMIC DNA]</scope>
    <source>
        <strain evidence="4">hw1</strain>
    </source>
</reference>
<keyword evidence="3" id="KW-0418">Kinase</keyword>
<dbReference type="InterPro" id="IPR010559">
    <property type="entry name" value="Sig_transdc_His_kin_internal"/>
</dbReference>
<keyword evidence="1" id="KW-0472">Membrane</keyword>
<dbReference type="PANTHER" id="PTHR34220:SF7">
    <property type="entry name" value="SENSOR HISTIDINE KINASE YPDA"/>
    <property type="match status" value="1"/>
</dbReference>
<keyword evidence="1" id="KW-1133">Transmembrane helix</keyword>
<keyword evidence="1" id="KW-0812">Transmembrane</keyword>
<organism evidence="3 4">
    <name type="scientific">Roseateles albus</name>
    <dbReference type="NCBI Taxonomy" id="2987525"/>
    <lineage>
        <taxon>Bacteria</taxon>
        <taxon>Pseudomonadati</taxon>
        <taxon>Pseudomonadota</taxon>
        <taxon>Betaproteobacteria</taxon>
        <taxon>Burkholderiales</taxon>
        <taxon>Sphaerotilaceae</taxon>
        <taxon>Roseateles</taxon>
    </lineage>
</organism>
<feature type="transmembrane region" description="Helical" evidence="1">
    <location>
        <begin position="74"/>
        <end position="102"/>
    </location>
</feature>
<dbReference type="EMBL" id="JAQQXT010000019">
    <property type="protein sequence ID" value="MDC8774268.1"/>
    <property type="molecule type" value="Genomic_DNA"/>
</dbReference>
<sequence>MKFFPRERRFWLYHGAAMGFIAAVTLLSILLFGRLDASNLANTLAWTAPYTLAVLGFRWLYLRRGWAGLAMGRLIPVVIGYSSLSGVAVMAAVAAMVMPFFWTQISGGRADFDAPSFLLRNILSNGLQAQLFISAWAFVYISAAAAQRAREGEVQNLQLQMSLKAAQMSSLTNQLKPHFLFNALNNIRFMIHEDGDRADAMIVALSELLRYSLESSQQSKTRLNQELAIIEAYVSIMRTQMEDRLDFRLNAAPALMSCLLPPMVLQLLVENAIKHGLDHLPQGGTLSVEVIDAGDKLRLLVSNDSPLNAATTPAGQGLGLGLPNIERRLHLLYGERAALGIKSTPGHFQVELSLPKEFS</sequence>
<feature type="transmembrane region" description="Helical" evidence="1">
    <location>
        <begin position="44"/>
        <end position="62"/>
    </location>
</feature>
<evidence type="ECO:0000259" key="2">
    <source>
        <dbReference type="Pfam" id="PF06580"/>
    </source>
</evidence>
<feature type="transmembrane region" description="Helical" evidence="1">
    <location>
        <begin position="12"/>
        <end position="32"/>
    </location>
</feature>
<dbReference type="Gene3D" id="3.30.565.10">
    <property type="entry name" value="Histidine kinase-like ATPase, C-terminal domain"/>
    <property type="match status" value="1"/>
</dbReference>
<protein>
    <submittedName>
        <fullName evidence="3">Histidine kinase</fullName>
    </submittedName>
</protein>
<keyword evidence="4" id="KW-1185">Reference proteome</keyword>
<dbReference type="PANTHER" id="PTHR34220">
    <property type="entry name" value="SENSOR HISTIDINE KINASE YPDA"/>
    <property type="match status" value="1"/>
</dbReference>
<accession>A0ABT5KK14</accession>
<proteinExistence type="predicted"/>